<dbReference type="Proteomes" id="UP000254181">
    <property type="component" value="Unassembled WGS sequence"/>
</dbReference>
<dbReference type="EMBL" id="UGEM01000004">
    <property type="protein sequence ID" value="STP21007.1"/>
    <property type="molecule type" value="Genomic_DNA"/>
</dbReference>
<evidence type="ECO:0000313" key="1">
    <source>
        <dbReference type="EMBL" id="STP21007.1"/>
    </source>
</evidence>
<reference evidence="1 2" key="1">
    <citation type="submission" date="2018-06" db="EMBL/GenBank/DDBJ databases">
        <authorList>
            <consortium name="Pathogen Informatics"/>
            <person name="Doyle S."/>
        </authorList>
    </citation>
    <scope>NUCLEOTIDE SEQUENCE [LARGE SCALE GENOMIC DNA]</scope>
    <source>
        <strain evidence="1 2">NCTC9075</strain>
    </source>
</reference>
<dbReference type="AlphaFoldDB" id="A0A377KBD6"/>
<proteinExistence type="predicted"/>
<protein>
    <submittedName>
        <fullName evidence="1">Tail fiber assembly protein</fullName>
    </submittedName>
</protein>
<dbReference type="InterPro" id="IPR003458">
    <property type="entry name" value="Phage_T4_Gp38_tail_assem"/>
</dbReference>
<accession>A0A377KBD6</accession>
<gene>
    <name evidence="1" type="ORF">NCTC9075_04477</name>
</gene>
<organism evidence="1 2">
    <name type="scientific">Escherichia coli</name>
    <dbReference type="NCBI Taxonomy" id="562"/>
    <lineage>
        <taxon>Bacteria</taxon>
        <taxon>Pseudomonadati</taxon>
        <taxon>Pseudomonadota</taxon>
        <taxon>Gammaproteobacteria</taxon>
        <taxon>Enterobacterales</taxon>
        <taxon>Enterobacteriaceae</taxon>
        <taxon>Escherichia</taxon>
    </lineage>
</organism>
<evidence type="ECO:0000313" key="2">
    <source>
        <dbReference type="Proteomes" id="UP000254181"/>
    </source>
</evidence>
<sequence length="98" mass="11331">MINQVNEYINSKQWPGKAAIGRLKGEELAQYNLWLDYLDALELVDTSGRQILNGLRLRQFRPDDVRRCAGICCRHRVNIIQHSVKSGVFWLRQLPPGL</sequence>
<dbReference type="Pfam" id="PF02413">
    <property type="entry name" value="Caudo_TAP"/>
    <property type="match status" value="1"/>
</dbReference>
<name>A0A377KBD6_ECOLX</name>